<evidence type="ECO:0000313" key="1">
    <source>
        <dbReference type="EMBL" id="KKL47174.1"/>
    </source>
</evidence>
<gene>
    <name evidence="1" type="ORF">LCGC14_2338200</name>
</gene>
<comment type="caution">
    <text evidence="1">The sequence shown here is derived from an EMBL/GenBank/DDBJ whole genome shotgun (WGS) entry which is preliminary data.</text>
</comment>
<organism evidence="1">
    <name type="scientific">marine sediment metagenome</name>
    <dbReference type="NCBI Taxonomy" id="412755"/>
    <lineage>
        <taxon>unclassified sequences</taxon>
        <taxon>metagenomes</taxon>
        <taxon>ecological metagenomes</taxon>
    </lineage>
</organism>
<feature type="non-terminal residue" evidence="1">
    <location>
        <position position="1"/>
    </location>
</feature>
<dbReference type="EMBL" id="LAZR01033762">
    <property type="protein sequence ID" value="KKL47174.1"/>
    <property type="molecule type" value="Genomic_DNA"/>
</dbReference>
<dbReference type="AlphaFoldDB" id="A0A0F9CDM2"/>
<name>A0A0F9CDM2_9ZZZZ</name>
<reference evidence="1" key="1">
    <citation type="journal article" date="2015" name="Nature">
        <title>Complex archaea that bridge the gap between prokaryotes and eukaryotes.</title>
        <authorList>
            <person name="Spang A."/>
            <person name="Saw J.H."/>
            <person name="Jorgensen S.L."/>
            <person name="Zaremba-Niedzwiedzka K."/>
            <person name="Martijn J."/>
            <person name="Lind A.E."/>
            <person name="van Eijk R."/>
            <person name="Schleper C."/>
            <person name="Guy L."/>
            <person name="Ettema T.J."/>
        </authorList>
    </citation>
    <scope>NUCLEOTIDE SEQUENCE</scope>
</reference>
<proteinExistence type="predicted"/>
<sequence length="31" mass="3405">AGVDRDLKVTGQLGAAGDTITQTIWRVHRIR</sequence>
<protein>
    <submittedName>
        <fullName evidence="1">Uncharacterized protein</fullName>
    </submittedName>
</protein>
<accession>A0A0F9CDM2</accession>